<organism evidence="5 6">
    <name type="scientific">Geodermatophilus africanus</name>
    <dbReference type="NCBI Taxonomy" id="1137993"/>
    <lineage>
        <taxon>Bacteria</taxon>
        <taxon>Bacillati</taxon>
        <taxon>Actinomycetota</taxon>
        <taxon>Actinomycetes</taxon>
        <taxon>Geodermatophilales</taxon>
        <taxon>Geodermatophilaceae</taxon>
        <taxon>Geodermatophilus</taxon>
    </lineage>
</organism>
<dbReference type="GO" id="GO:0071949">
    <property type="term" value="F:FAD binding"/>
    <property type="evidence" value="ECO:0007669"/>
    <property type="project" value="InterPro"/>
</dbReference>
<dbReference type="Pfam" id="PF03450">
    <property type="entry name" value="CO_deh_flav_C"/>
    <property type="match status" value="1"/>
</dbReference>
<keyword evidence="2" id="KW-0274">FAD</keyword>
<dbReference type="InterPro" id="IPR016167">
    <property type="entry name" value="FAD-bd_PCMH_sub1"/>
</dbReference>
<dbReference type="InterPro" id="IPR005107">
    <property type="entry name" value="CO_DH_flav_C"/>
</dbReference>
<reference evidence="6" key="1">
    <citation type="submission" date="2016-10" db="EMBL/GenBank/DDBJ databases">
        <authorList>
            <person name="Varghese N."/>
            <person name="Submissions S."/>
        </authorList>
    </citation>
    <scope>NUCLEOTIDE SEQUENCE [LARGE SCALE GENOMIC DNA]</scope>
    <source>
        <strain evidence="6">DSM 45422</strain>
    </source>
</reference>
<dbReference type="Proteomes" id="UP000198921">
    <property type="component" value="Unassembled WGS sequence"/>
</dbReference>
<dbReference type="SMART" id="SM01092">
    <property type="entry name" value="CO_deh_flav_C"/>
    <property type="match status" value="1"/>
</dbReference>
<dbReference type="PANTHER" id="PTHR42659">
    <property type="entry name" value="XANTHINE DEHYDROGENASE SUBUNIT C-RELATED"/>
    <property type="match status" value="1"/>
</dbReference>
<dbReference type="RefSeq" id="WP_170856683.1">
    <property type="nucleotide sequence ID" value="NZ_FNOT01000003.1"/>
</dbReference>
<dbReference type="Gene3D" id="3.30.390.50">
    <property type="entry name" value="CO dehydrogenase flavoprotein, C-terminal domain"/>
    <property type="match status" value="1"/>
</dbReference>
<dbReference type="STRING" id="1137993.SAMN05660209_01434"/>
<evidence type="ECO:0000259" key="4">
    <source>
        <dbReference type="PROSITE" id="PS51387"/>
    </source>
</evidence>
<dbReference type="EMBL" id="FNOT01000003">
    <property type="protein sequence ID" value="SDX84139.1"/>
    <property type="molecule type" value="Genomic_DNA"/>
</dbReference>
<evidence type="ECO:0000256" key="1">
    <source>
        <dbReference type="ARBA" id="ARBA00022630"/>
    </source>
</evidence>
<dbReference type="InterPro" id="IPR051312">
    <property type="entry name" value="Diverse_Substr_Oxidored"/>
</dbReference>
<name>A0A1H3F1P3_9ACTN</name>
<dbReference type="AlphaFoldDB" id="A0A1H3F1P3"/>
<dbReference type="PANTHER" id="PTHR42659:SF2">
    <property type="entry name" value="XANTHINE DEHYDROGENASE SUBUNIT C-RELATED"/>
    <property type="match status" value="1"/>
</dbReference>
<sequence length="288" mass="29563">MKTAPFDYVRADSVADALAALGSADDARVLAGGQSLLPVMALRLATPELLVDISRCPELRTYRREDGVLTVGAAVPVRTLELDPAVGGAHPLLVRTLRLVAHPEIRARGTLCGSLAHADPAAELPALLLATDGEVEVAGPDGPRRVAAADLFTGPFGTALGEGELVVSARLPLPAPAARWAVDEVSRRPGDFALAGVVCGLELDGAGRCSSARVVLFGVAGTPVRAAGAEQLLLGERVTGAVLDAAAAAAFDGVEVVGDEVHASADYRRRAGRALVRRALAAVAEDRS</sequence>
<dbReference type="GO" id="GO:0016491">
    <property type="term" value="F:oxidoreductase activity"/>
    <property type="evidence" value="ECO:0007669"/>
    <property type="project" value="UniProtKB-KW"/>
</dbReference>
<proteinExistence type="predicted"/>
<evidence type="ECO:0000313" key="5">
    <source>
        <dbReference type="EMBL" id="SDX84139.1"/>
    </source>
</evidence>
<evidence type="ECO:0000256" key="2">
    <source>
        <dbReference type="ARBA" id="ARBA00022827"/>
    </source>
</evidence>
<gene>
    <name evidence="5" type="ORF">SAMN05660209_01434</name>
</gene>
<dbReference type="SUPFAM" id="SSF56176">
    <property type="entry name" value="FAD-binding/transporter-associated domain-like"/>
    <property type="match status" value="1"/>
</dbReference>
<dbReference type="PROSITE" id="PS51387">
    <property type="entry name" value="FAD_PCMH"/>
    <property type="match status" value="1"/>
</dbReference>
<feature type="domain" description="FAD-binding PCMH-type" evidence="4">
    <location>
        <begin position="1"/>
        <end position="176"/>
    </location>
</feature>
<evidence type="ECO:0000256" key="3">
    <source>
        <dbReference type="ARBA" id="ARBA00023002"/>
    </source>
</evidence>
<dbReference type="SUPFAM" id="SSF55447">
    <property type="entry name" value="CO dehydrogenase flavoprotein C-terminal domain-like"/>
    <property type="match status" value="1"/>
</dbReference>
<dbReference type="Gene3D" id="3.30.465.10">
    <property type="match status" value="1"/>
</dbReference>
<dbReference type="Gene3D" id="3.30.43.10">
    <property type="entry name" value="Uridine Diphospho-n-acetylenolpyruvylglucosamine Reductase, domain 2"/>
    <property type="match status" value="1"/>
</dbReference>
<keyword evidence="3" id="KW-0560">Oxidoreductase</keyword>
<dbReference type="InterPro" id="IPR036683">
    <property type="entry name" value="CO_DH_flav_C_dom_sf"/>
</dbReference>
<dbReference type="InterPro" id="IPR016166">
    <property type="entry name" value="FAD-bd_PCMH"/>
</dbReference>
<accession>A0A1H3F1P3</accession>
<keyword evidence="1" id="KW-0285">Flavoprotein</keyword>
<dbReference type="InterPro" id="IPR036318">
    <property type="entry name" value="FAD-bd_PCMH-like_sf"/>
</dbReference>
<keyword evidence="6" id="KW-1185">Reference proteome</keyword>
<dbReference type="Pfam" id="PF00941">
    <property type="entry name" value="FAD_binding_5"/>
    <property type="match status" value="1"/>
</dbReference>
<dbReference type="InterPro" id="IPR002346">
    <property type="entry name" value="Mopterin_DH_FAD-bd"/>
</dbReference>
<evidence type="ECO:0000313" key="6">
    <source>
        <dbReference type="Proteomes" id="UP000198921"/>
    </source>
</evidence>
<protein>
    <submittedName>
        <fullName evidence="5">Carbon-monoxide dehydrogenase medium subunit</fullName>
    </submittedName>
</protein>
<dbReference type="InterPro" id="IPR016169">
    <property type="entry name" value="FAD-bd_PCMH_sub2"/>
</dbReference>